<evidence type="ECO:0000256" key="3">
    <source>
        <dbReference type="ARBA" id="ARBA00022806"/>
    </source>
</evidence>
<dbReference type="Pfam" id="PF23445">
    <property type="entry name" value="WHD_SNRNP200"/>
    <property type="match status" value="1"/>
</dbReference>
<dbReference type="SUPFAM" id="SSF46785">
    <property type="entry name" value="Winged helix' DNA-binding domain"/>
    <property type="match status" value="1"/>
</dbReference>
<evidence type="ECO:0000259" key="6">
    <source>
        <dbReference type="PROSITE" id="PS51194"/>
    </source>
</evidence>
<dbReference type="InterPro" id="IPR057842">
    <property type="entry name" value="WH_MER3"/>
</dbReference>
<dbReference type="InterPro" id="IPR050474">
    <property type="entry name" value="Hel308_SKI2-like"/>
</dbReference>
<evidence type="ECO:0000256" key="4">
    <source>
        <dbReference type="ARBA" id="ARBA00022840"/>
    </source>
</evidence>
<evidence type="ECO:0000313" key="7">
    <source>
        <dbReference type="EMBL" id="GCF13501.1"/>
    </source>
</evidence>
<dbReference type="GO" id="GO:0004386">
    <property type="term" value="F:helicase activity"/>
    <property type="evidence" value="ECO:0007669"/>
    <property type="project" value="UniProtKB-KW"/>
</dbReference>
<sequence>MLPRTFEGPADPAIADRLATDDGDRPIAHAAIETPLPSRNCDCDVPSRTDSEPTVAVAEVLPDFADAFPFEEFNRMQSAALPALLNRDDNVVVSAPTASGKTALAELAICKTLAEDGTALFLAPLRALTNEKESEWERFEDLGYSVYVVTGERDLNPRRAERADILVMTPEKADSATRKHETSRYSFITDVDCCVIDEVHLLDSDRRGAVLEVTVSRLRRLCDPRVVALSATMPNIDDVAAWLDAPEETTFAFGEEYRPVPLNADVKTYSHGENAFADKYRRLYRALDLAEPHIREEGQALVFVSSRQDTVQAAKKARDEITERDIPMGARGDYDFHNDAAELSNDTLRQSVLDGVGFHHAGLAREDKNKVEQWFKEGKIQLLFSTSTLAWGVNLPARCVVIRDTKLHDPLEGEVDMSPLDVLQMLGRAGRPGYDDMGYAWVVCDRSDADKYRRLLRDGKEIESRLAAELDAHLNAEIALGTIDDVDDVMDWLATTFYYARSQSAPDEYDAGSDLRERVSDTLSALVDEGFVEQDGLNVEPTRLGQLASKFYLRLSTARRFADIAERCQDAADPDSAVSVDADDLLTAVAGATEFDSVSARSDEEDAVHAVLGDSVDDSLDAGQRKVLAILRSGMTGTTPTELKSDAWVIRQNALRLLAAMREFVDTLGPARYANLACRVEARVEHGISADAVGLTAIDGVGSGRAGKLAAAGLTSPADVVEAGEDGLVRAGLSEGVAEQVLANARDLPVISLDWGDFPETIAPGDNDMREVTVENTGGSARAGLRVTVNGREMTAKPSYLGEATLPVAVFGADADELTFTVEVAFPTLPLPTITETRSVLVR</sequence>
<protein>
    <submittedName>
        <fullName evidence="7">DEAD/DEAH box helicase</fullName>
    </submittedName>
</protein>
<dbReference type="GO" id="GO:0003676">
    <property type="term" value="F:nucleic acid binding"/>
    <property type="evidence" value="ECO:0007669"/>
    <property type="project" value="InterPro"/>
</dbReference>
<keyword evidence="2" id="KW-0378">Hydrolase</keyword>
<proteinExistence type="predicted"/>
<dbReference type="GO" id="GO:0005524">
    <property type="term" value="F:ATP binding"/>
    <property type="evidence" value="ECO:0007669"/>
    <property type="project" value="UniProtKB-KW"/>
</dbReference>
<dbReference type="GO" id="GO:0016787">
    <property type="term" value="F:hydrolase activity"/>
    <property type="evidence" value="ECO:0007669"/>
    <property type="project" value="UniProtKB-KW"/>
</dbReference>
<dbReference type="InterPro" id="IPR004179">
    <property type="entry name" value="Sec63-dom"/>
</dbReference>
<keyword evidence="8" id="KW-1185">Reference proteome</keyword>
<dbReference type="CDD" id="cd18795">
    <property type="entry name" value="SF2_C_Ski2"/>
    <property type="match status" value="1"/>
</dbReference>
<evidence type="ECO:0000259" key="5">
    <source>
        <dbReference type="PROSITE" id="PS51192"/>
    </source>
</evidence>
<reference evidence="7 8" key="1">
    <citation type="submission" date="2019-02" db="EMBL/GenBank/DDBJ databases">
        <title>Haloarcula mannanilyticum sp. nov., a mannan degrading haloarchaeon isolated from commercial salt.</title>
        <authorList>
            <person name="Enomoto S."/>
            <person name="Shimane Y."/>
            <person name="Kamekura M."/>
            <person name="Ito T."/>
            <person name="Moriya O."/>
            <person name="Ihara K."/>
            <person name="Takahashi-Ando N."/>
            <person name="Fukushima Y."/>
            <person name="Yoshida Y."/>
            <person name="Usama R."/>
            <person name="Takai K."/>
            <person name="Minegishi H."/>
        </authorList>
    </citation>
    <scope>NUCLEOTIDE SEQUENCE [LARGE SCALE GENOMIC DNA]</scope>
    <source>
        <strain evidence="7 8">MD130-1</strain>
    </source>
</reference>
<dbReference type="Gene3D" id="3.40.50.300">
    <property type="entry name" value="P-loop containing nucleotide triphosphate hydrolases"/>
    <property type="match status" value="2"/>
</dbReference>
<dbReference type="Pfam" id="PF00271">
    <property type="entry name" value="Helicase_C"/>
    <property type="match status" value="1"/>
</dbReference>
<dbReference type="InterPro" id="IPR011545">
    <property type="entry name" value="DEAD/DEAH_box_helicase_dom"/>
</dbReference>
<dbReference type="Gene3D" id="1.10.150.20">
    <property type="entry name" value="5' to 3' exonuclease, C-terminal subdomain"/>
    <property type="match status" value="1"/>
</dbReference>
<accession>A0A4C2EG69</accession>
<dbReference type="SUPFAM" id="SSF52540">
    <property type="entry name" value="P-loop containing nucleoside triphosphate hydrolases"/>
    <property type="match status" value="1"/>
</dbReference>
<feature type="domain" description="Helicase ATP-binding" evidence="5">
    <location>
        <begin position="82"/>
        <end position="251"/>
    </location>
</feature>
<dbReference type="GO" id="GO:0140097">
    <property type="term" value="F:catalytic activity, acting on DNA"/>
    <property type="evidence" value="ECO:0007669"/>
    <property type="project" value="UniProtKB-ARBA"/>
</dbReference>
<organism evidence="7 8">
    <name type="scientific">Haloarcula mannanilytica</name>
    <dbReference type="NCBI Taxonomy" id="2509225"/>
    <lineage>
        <taxon>Archaea</taxon>
        <taxon>Methanobacteriati</taxon>
        <taxon>Methanobacteriota</taxon>
        <taxon>Stenosarchaea group</taxon>
        <taxon>Halobacteria</taxon>
        <taxon>Halobacteriales</taxon>
        <taxon>Haloarculaceae</taxon>
        <taxon>Haloarcula</taxon>
    </lineage>
</organism>
<dbReference type="Gene3D" id="1.10.3380.10">
    <property type="entry name" value="Sec63 N-terminal domain-like domain"/>
    <property type="match status" value="1"/>
</dbReference>
<dbReference type="SMART" id="SM00487">
    <property type="entry name" value="DEXDc"/>
    <property type="match status" value="1"/>
</dbReference>
<evidence type="ECO:0000256" key="2">
    <source>
        <dbReference type="ARBA" id="ARBA00022801"/>
    </source>
</evidence>
<dbReference type="InterPro" id="IPR014001">
    <property type="entry name" value="Helicase_ATP-bd"/>
</dbReference>
<dbReference type="Pfam" id="PF00270">
    <property type="entry name" value="DEAD"/>
    <property type="match status" value="1"/>
</dbReference>
<dbReference type="PROSITE" id="PS51194">
    <property type="entry name" value="HELICASE_CTER"/>
    <property type="match status" value="1"/>
</dbReference>
<dbReference type="EMBL" id="BIXZ01000002">
    <property type="protein sequence ID" value="GCF13501.1"/>
    <property type="molecule type" value="Genomic_DNA"/>
</dbReference>
<dbReference type="SUPFAM" id="SSF158702">
    <property type="entry name" value="Sec63 N-terminal domain-like"/>
    <property type="match status" value="1"/>
</dbReference>
<dbReference type="PROSITE" id="PS51192">
    <property type="entry name" value="HELICASE_ATP_BIND_1"/>
    <property type="match status" value="1"/>
</dbReference>
<dbReference type="InterPro" id="IPR027417">
    <property type="entry name" value="P-loop_NTPase"/>
</dbReference>
<evidence type="ECO:0000313" key="8">
    <source>
        <dbReference type="Proteomes" id="UP000304382"/>
    </source>
</evidence>
<dbReference type="PANTHER" id="PTHR47961">
    <property type="entry name" value="DNA POLYMERASE THETA, PUTATIVE (AFU_ORTHOLOGUE AFUA_1G05260)-RELATED"/>
    <property type="match status" value="1"/>
</dbReference>
<comment type="caution">
    <text evidence="7">The sequence shown here is derived from an EMBL/GenBank/DDBJ whole genome shotgun (WGS) entry which is preliminary data.</text>
</comment>
<feature type="domain" description="Helicase C-terminal" evidence="6">
    <location>
        <begin position="286"/>
        <end position="478"/>
    </location>
</feature>
<keyword evidence="4" id="KW-0067">ATP-binding</keyword>
<dbReference type="InterPro" id="IPR036390">
    <property type="entry name" value="WH_DNA-bd_sf"/>
</dbReference>
<evidence type="ECO:0000256" key="1">
    <source>
        <dbReference type="ARBA" id="ARBA00022741"/>
    </source>
</evidence>
<dbReference type="PANTHER" id="PTHR47961:SF6">
    <property type="entry name" value="DNA-DIRECTED DNA POLYMERASE"/>
    <property type="match status" value="1"/>
</dbReference>
<gene>
    <name evidence="7" type="ORF">Harman_14360</name>
</gene>
<dbReference type="InterPro" id="IPR001650">
    <property type="entry name" value="Helicase_C-like"/>
</dbReference>
<dbReference type="InterPro" id="IPR036388">
    <property type="entry name" value="WH-like_DNA-bd_sf"/>
</dbReference>
<dbReference type="SMART" id="SM00490">
    <property type="entry name" value="HELICc"/>
    <property type="match status" value="1"/>
</dbReference>
<keyword evidence="1" id="KW-0547">Nucleotide-binding</keyword>
<dbReference type="Pfam" id="PF02889">
    <property type="entry name" value="Sec63"/>
    <property type="match status" value="1"/>
</dbReference>
<name>A0A4C2EG69_9EURY</name>
<keyword evidence="3 7" id="KW-0347">Helicase</keyword>
<dbReference type="AlphaFoldDB" id="A0A4C2EG69"/>
<dbReference type="Gene3D" id="1.10.10.10">
    <property type="entry name" value="Winged helix-like DNA-binding domain superfamily/Winged helix DNA-binding domain"/>
    <property type="match status" value="1"/>
</dbReference>
<dbReference type="Proteomes" id="UP000304382">
    <property type="component" value="Unassembled WGS sequence"/>
</dbReference>
<dbReference type="SMART" id="SM00973">
    <property type="entry name" value="Sec63"/>
    <property type="match status" value="1"/>
</dbReference>